<dbReference type="GeneID" id="113147022"/>
<feature type="transmembrane region" description="Helical" evidence="1">
    <location>
        <begin position="79"/>
        <end position="104"/>
    </location>
</feature>
<organism evidence="2 3">
    <name type="scientific">Cyclospora cayetanensis</name>
    <dbReference type="NCBI Taxonomy" id="88456"/>
    <lineage>
        <taxon>Eukaryota</taxon>
        <taxon>Sar</taxon>
        <taxon>Alveolata</taxon>
        <taxon>Apicomplexa</taxon>
        <taxon>Conoidasida</taxon>
        <taxon>Coccidia</taxon>
        <taxon>Eucoccidiorida</taxon>
        <taxon>Eimeriorina</taxon>
        <taxon>Eimeriidae</taxon>
        <taxon>Cyclospora</taxon>
    </lineage>
</organism>
<dbReference type="RefSeq" id="XP_026191886.1">
    <property type="nucleotide sequence ID" value="XM_026336101.1"/>
</dbReference>
<keyword evidence="1" id="KW-0812">Transmembrane</keyword>
<evidence type="ECO:0000256" key="1">
    <source>
        <dbReference type="SAM" id="Phobius"/>
    </source>
</evidence>
<evidence type="ECO:0000313" key="2">
    <source>
        <dbReference type="Proteomes" id="UP000515125"/>
    </source>
</evidence>
<dbReference type="Proteomes" id="UP000515125">
    <property type="component" value="Unplaced"/>
</dbReference>
<dbReference type="OrthoDB" id="345389at2759"/>
<evidence type="ECO:0000313" key="3">
    <source>
        <dbReference type="RefSeq" id="XP_026191886.1"/>
    </source>
</evidence>
<feature type="transmembrane region" description="Helical" evidence="1">
    <location>
        <begin position="52"/>
        <end position="72"/>
    </location>
</feature>
<protein>
    <submittedName>
        <fullName evidence="3">Uncharacterized protein LOC113147022</fullName>
    </submittedName>
</protein>
<keyword evidence="1" id="KW-1133">Transmembrane helix</keyword>
<gene>
    <name evidence="3" type="primary">LOC113147022</name>
</gene>
<keyword evidence="1" id="KW-0472">Membrane</keyword>
<dbReference type="AlphaFoldDB" id="A0A6P6RVJ4"/>
<sequence length="181" mass="19180">MGKCKCNIRGIGPFSLAACVVLFSLYNMLSSTVELCAAVRKNSCGNGSDSVIAFNFFSSSFTIIAGALGVLSTITKSSCFVLLVLIVAIITMICDGAELATNAISGKPSLFQFIMTTLHLVINSAAMVVFLSYYRVLKKGGTGRERMSADDFKLVEENPPAEGANALPHAKTASEYTPLMA</sequence>
<accession>A0A6P6RVJ4</accession>
<keyword evidence="2" id="KW-1185">Reference proteome</keyword>
<proteinExistence type="predicted"/>
<reference evidence="3" key="1">
    <citation type="submission" date="2025-08" db="UniProtKB">
        <authorList>
            <consortium name="RefSeq"/>
        </authorList>
    </citation>
    <scope>IDENTIFICATION</scope>
</reference>
<name>A0A6P6RVJ4_9EIME</name>
<feature type="transmembrane region" description="Helical" evidence="1">
    <location>
        <begin position="110"/>
        <end position="134"/>
    </location>
</feature>